<dbReference type="AlphaFoldDB" id="A0A1H4DEP3"/>
<comment type="subunit">
    <text evidence="10">Probably interacts with PlsX.</text>
</comment>
<keyword evidence="6 10" id="KW-0443">Lipid metabolism</keyword>
<evidence type="ECO:0000256" key="3">
    <source>
        <dbReference type="ARBA" id="ARBA00022679"/>
    </source>
</evidence>
<evidence type="ECO:0000313" key="12">
    <source>
        <dbReference type="Proteomes" id="UP000199409"/>
    </source>
</evidence>
<comment type="function">
    <text evidence="10">Catalyzes the transfer of an acyl group from acyl-phosphate (acyl-PO(4)) to glycerol-3-phosphate (G3P) to form lysophosphatidic acid (LPA). This enzyme utilizes acyl-phosphate as fatty acyl donor, but not acyl-CoA or acyl-ACP.</text>
</comment>
<evidence type="ECO:0000256" key="4">
    <source>
        <dbReference type="ARBA" id="ARBA00022692"/>
    </source>
</evidence>
<dbReference type="HAMAP" id="MF_01043">
    <property type="entry name" value="PlsY"/>
    <property type="match status" value="1"/>
</dbReference>
<evidence type="ECO:0000256" key="5">
    <source>
        <dbReference type="ARBA" id="ARBA00022989"/>
    </source>
</evidence>
<evidence type="ECO:0000256" key="10">
    <source>
        <dbReference type="HAMAP-Rule" id="MF_01043"/>
    </source>
</evidence>
<feature type="transmembrane region" description="Helical" evidence="10">
    <location>
        <begin position="159"/>
        <end position="176"/>
    </location>
</feature>
<keyword evidence="8 10" id="KW-0594">Phospholipid biosynthesis</keyword>
<comment type="subcellular location">
    <subcellularLocation>
        <location evidence="10">Cell membrane</location>
        <topology evidence="10">Multi-pass membrane protein</topology>
    </subcellularLocation>
</comment>
<accession>A0A1H4DEP3</accession>
<comment type="catalytic activity">
    <reaction evidence="10">
        <text>an acyl phosphate + sn-glycerol 3-phosphate = a 1-acyl-sn-glycero-3-phosphate + phosphate</text>
        <dbReference type="Rhea" id="RHEA:34075"/>
        <dbReference type="ChEBI" id="CHEBI:43474"/>
        <dbReference type="ChEBI" id="CHEBI:57597"/>
        <dbReference type="ChEBI" id="CHEBI:57970"/>
        <dbReference type="ChEBI" id="CHEBI:59918"/>
        <dbReference type="EC" id="2.3.1.275"/>
    </reaction>
</comment>
<feature type="transmembrane region" description="Helical" evidence="10">
    <location>
        <begin position="52"/>
        <end position="70"/>
    </location>
</feature>
<dbReference type="GO" id="GO:0008654">
    <property type="term" value="P:phospholipid biosynthetic process"/>
    <property type="evidence" value="ECO:0007669"/>
    <property type="project" value="UniProtKB-UniRule"/>
</dbReference>
<dbReference type="GO" id="GO:0043772">
    <property type="term" value="F:acyl-phosphate glycerol-3-phosphate acyltransferase activity"/>
    <property type="evidence" value="ECO:0007669"/>
    <property type="project" value="UniProtKB-UniRule"/>
</dbReference>
<keyword evidence="4 10" id="KW-0812">Transmembrane</keyword>
<keyword evidence="9 10" id="KW-1208">Phospholipid metabolism</keyword>
<evidence type="ECO:0000256" key="8">
    <source>
        <dbReference type="ARBA" id="ARBA00023209"/>
    </source>
</evidence>
<evidence type="ECO:0000256" key="1">
    <source>
        <dbReference type="ARBA" id="ARBA00022475"/>
    </source>
</evidence>
<comment type="pathway">
    <text evidence="10">Lipid metabolism; phospholipid metabolism.</text>
</comment>
<organism evidence="11 12">
    <name type="scientific">Desulfuromusa kysingii</name>
    <dbReference type="NCBI Taxonomy" id="37625"/>
    <lineage>
        <taxon>Bacteria</taxon>
        <taxon>Pseudomonadati</taxon>
        <taxon>Thermodesulfobacteriota</taxon>
        <taxon>Desulfuromonadia</taxon>
        <taxon>Desulfuromonadales</taxon>
        <taxon>Geopsychrobacteraceae</taxon>
        <taxon>Desulfuromusa</taxon>
    </lineage>
</organism>
<dbReference type="STRING" id="37625.SAMN05660420_02904"/>
<dbReference type="OrthoDB" id="9777124at2"/>
<feature type="transmembrane region" description="Helical" evidence="10">
    <location>
        <begin position="82"/>
        <end position="101"/>
    </location>
</feature>
<dbReference type="EC" id="2.3.1.275" evidence="10"/>
<sequence length="195" mass="21072">MTLYLLLILAYFIGAIPTGVILTRLIGNHDIRNTGSGNIGATNVYRIAGRKLGIVTLFGDCLKGVVPLLIAQHGFHLSEQGIALVALAAFIGHCYPVYLGFKGGKGVATALGIFLVLSPLSVLCVLLIFILALSIWRYISLASLSAAAAIPLPVLFFERSYPLFVTALIIVAIVIWRHRANIERLRNGTESKFKV</sequence>
<reference evidence="11 12" key="1">
    <citation type="submission" date="2016-10" db="EMBL/GenBank/DDBJ databases">
        <authorList>
            <person name="de Groot N.N."/>
        </authorList>
    </citation>
    <scope>NUCLEOTIDE SEQUENCE [LARGE SCALE GENOMIC DNA]</scope>
    <source>
        <strain evidence="11 12">DSM 7343</strain>
    </source>
</reference>
<dbReference type="UniPathway" id="UPA00085"/>
<feature type="transmembrane region" description="Helical" evidence="10">
    <location>
        <begin position="6"/>
        <end position="26"/>
    </location>
</feature>
<keyword evidence="11" id="KW-0012">Acyltransferase</keyword>
<keyword evidence="5 10" id="KW-1133">Transmembrane helix</keyword>
<evidence type="ECO:0000313" key="11">
    <source>
        <dbReference type="EMBL" id="SEA70889.1"/>
    </source>
</evidence>
<name>A0A1H4DEP3_9BACT</name>
<proteinExistence type="inferred from homology"/>
<protein>
    <recommendedName>
        <fullName evidence="10">Glycerol-3-phosphate acyltransferase</fullName>
    </recommendedName>
    <alternativeName>
        <fullName evidence="10">Acyl-PO4 G3P acyltransferase</fullName>
    </alternativeName>
    <alternativeName>
        <fullName evidence="10">Acyl-phosphate--glycerol-3-phosphate acyltransferase</fullName>
    </alternativeName>
    <alternativeName>
        <fullName evidence="10">G3P acyltransferase</fullName>
        <shortName evidence="10">GPAT</shortName>
        <ecNumber evidence="10">2.3.1.275</ecNumber>
    </alternativeName>
    <alternativeName>
        <fullName evidence="10">Lysophosphatidic acid synthase</fullName>
        <shortName evidence="10">LPA synthase</shortName>
    </alternativeName>
</protein>
<dbReference type="SMART" id="SM01207">
    <property type="entry name" value="G3P_acyltransf"/>
    <property type="match status" value="1"/>
</dbReference>
<keyword evidence="7 10" id="KW-0472">Membrane</keyword>
<comment type="similarity">
    <text evidence="10">Belongs to the PlsY family.</text>
</comment>
<dbReference type="InterPro" id="IPR003811">
    <property type="entry name" value="G3P_acylTferase_PlsY"/>
</dbReference>
<dbReference type="GO" id="GO:0005886">
    <property type="term" value="C:plasma membrane"/>
    <property type="evidence" value="ECO:0007669"/>
    <property type="project" value="UniProtKB-SubCell"/>
</dbReference>
<keyword evidence="3 10" id="KW-0808">Transferase</keyword>
<evidence type="ECO:0000256" key="9">
    <source>
        <dbReference type="ARBA" id="ARBA00023264"/>
    </source>
</evidence>
<feature type="transmembrane region" description="Helical" evidence="10">
    <location>
        <begin position="113"/>
        <end position="139"/>
    </location>
</feature>
<keyword evidence="12" id="KW-1185">Reference proteome</keyword>
<dbReference type="PANTHER" id="PTHR30309:SF0">
    <property type="entry name" value="GLYCEROL-3-PHOSPHATE ACYLTRANSFERASE-RELATED"/>
    <property type="match status" value="1"/>
</dbReference>
<evidence type="ECO:0000256" key="2">
    <source>
        <dbReference type="ARBA" id="ARBA00022516"/>
    </source>
</evidence>
<dbReference type="PANTHER" id="PTHR30309">
    <property type="entry name" value="INNER MEMBRANE PROTEIN YGIH"/>
    <property type="match status" value="1"/>
</dbReference>
<gene>
    <name evidence="10" type="primary">plsY</name>
    <name evidence="11" type="ORF">SAMN05660420_02904</name>
</gene>
<dbReference type="Pfam" id="PF02660">
    <property type="entry name" value="G3P_acyltransf"/>
    <property type="match status" value="1"/>
</dbReference>
<dbReference type="EMBL" id="FNQN01000010">
    <property type="protein sequence ID" value="SEA70889.1"/>
    <property type="molecule type" value="Genomic_DNA"/>
</dbReference>
<keyword evidence="1 10" id="KW-1003">Cell membrane</keyword>
<keyword evidence="2 10" id="KW-0444">Lipid biosynthesis</keyword>
<dbReference type="Proteomes" id="UP000199409">
    <property type="component" value="Unassembled WGS sequence"/>
</dbReference>
<dbReference type="NCBIfam" id="TIGR00023">
    <property type="entry name" value="glycerol-3-phosphate 1-O-acyltransferase PlsY"/>
    <property type="match status" value="1"/>
</dbReference>
<dbReference type="RefSeq" id="WP_092350109.1">
    <property type="nucleotide sequence ID" value="NZ_FNQN01000010.1"/>
</dbReference>
<evidence type="ECO:0000256" key="6">
    <source>
        <dbReference type="ARBA" id="ARBA00023098"/>
    </source>
</evidence>
<evidence type="ECO:0000256" key="7">
    <source>
        <dbReference type="ARBA" id="ARBA00023136"/>
    </source>
</evidence>